<dbReference type="InterPro" id="IPR017853">
    <property type="entry name" value="GH"/>
</dbReference>
<dbReference type="EC" id="3.2.1.8" evidence="9"/>
<dbReference type="InterPro" id="IPR044846">
    <property type="entry name" value="GH10"/>
</dbReference>
<organism evidence="12 13">
    <name type="scientific">Adhaeretor mobilis</name>
    <dbReference type="NCBI Taxonomy" id="1930276"/>
    <lineage>
        <taxon>Bacteria</taxon>
        <taxon>Pseudomonadati</taxon>
        <taxon>Planctomycetota</taxon>
        <taxon>Planctomycetia</taxon>
        <taxon>Pirellulales</taxon>
        <taxon>Lacipirellulaceae</taxon>
        <taxon>Adhaeretor</taxon>
    </lineage>
</organism>
<dbReference type="InterPro" id="IPR001000">
    <property type="entry name" value="GH10_dom"/>
</dbReference>
<evidence type="ECO:0000256" key="7">
    <source>
        <dbReference type="ARBA" id="ARBA00023295"/>
    </source>
</evidence>
<dbReference type="EMBL" id="CP036263">
    <property type="protein sequence ID" value="QDS98075.1"/>
    <property type="molecule type" value="Genomic_DNA"/>
</dbReference>
<dbReference type="Proteomes" id="UP000319852">
    <property type="component" value="Chromosome"/>
</dbReference>
<evidence type="ECO:0000256" key="8">
    <source>
        <dbReference type="ARBA" id="ARBA00023326"/>
    </source>
</evidence>
<evidence type="ECO:0000256" key="3">
    <source>
        <dbReference type="ARBA" id="ARBA00022651"/>
    </source>
</evidence>
<dbReference type="KEGG" id="amob:HG15A2_13470"/>
<evidence type="ECO:0000256" key="10">
    <source>
        <dbReference type="SAM" id="SignalP"/>
    </source>
</evidence>
<dbReference type="PRINTS" id="PR00134">
    <property type="entry name" value="GLHYDRLASE10"/>
</dbReference>
<name>A0A517MT71_9BACT</name>
<protein>
    <recommendedName>
        <fullName evidence="9">Beta-xylanase</fullName>
        <ecNumber evidence="9">3.2.1.8</ecNumber>
    </recommendedName>
</protein>
<dbReference type="SUPFAM" id="SSF51445">
    <property type="entry name" value="(Trans)glycosidases"/>
    <property type="match status" value="1"/>
</dbReference>
<evidence type="ECO:0000256" key="5">
    <source>
        <dbReference type="ARBA" id="ARBA00022801"/>
    </source>
</evidence>
<evidence type="ECO:0000259" key="11">
    <source>
        <dbReference type="PROSITE" id="PS51760"/>
    </source>
</evidence>
<dbReference type="PANTHER" id="PTHR31490:SF88">
    <property type="entry name" value="BETA-XYLANASE"/>
    <property type="match status" value="1"/>
</dbReference>
<reference evidence="12 13" key="1">
    <citation type="submission" date="2019-02" db="EMBL/GenBank/DDBJ databases">
        <title>Deep-cultivation of Planctomycetes and their phenomic and genomic characterization uncovers novel biology.</title>
        <authorList>
            <person name="Wiegand S."/>
            <person name="Jogler M."/>
            <person name="Boedeker C."/>
            <person name="Pinto D."/>
            <person name="Vollmers J."/>
            <person name="Rivas-Marin E."/>
            <person name="Kohn T."/>
            <person name="Peeters S.H."/>
            <person name="Heuer A."/>
            <person name="Rast P."/>
            <person name="Oberbeckmann S."/>
            <person name="Bunk B."/>
            <person name="Jeske O."/>
            <person name="Meyerdierks A."/>
            <person name="Storesund J.E."/>
            <person name="Kallscheuer N."/>
            <person name="Luecker S."/>
            <person name="Lage O.M."/>
            <person name="Pohl T."/>
            <person name="Merkel B.J."/>
            <person name="Hornburger P."/>
            <person name="Mueller R.-W."/>
            <person name="Bruemmer F."/>
            <person name="Labrenz M."/>
            <person name="Spormann A.M."/>
            <person name="Op den Camp H."/>
            <person name="Overmann J."/>
            <person name="Amann R."/>
            <person name="Jetten M.S.M."/>
            <person name="Mascher T."/>
            <person name="Medema M.H."/>
            <person name="Devos D.P."/>
            <person name="Kaster A.-K."/>
            <person name="Ovreas L."/>
            <person name="Rohde M."/>
            <person name="Galperin M.Y."/>
            <person name="Jogler C."/>
        </authorList>
    </citation>
    <scope>NUCLEOTIDE SEQUENCE [LARGE SCALE GENOMIC DNA]</scope>
    <source>
        <strain evidence="12 13">HG15A2</strain>
    </source>
</reference>
<comment type="catalytic activity">
    <reaction evidence="1 9">
        <text>Endohydrolysis of (1-&gt;4)-beta-D-xylosidic linkages in xylans.</text>
        <dbReference type="EC" id="3.2.1.8"/>
    </reaction>
</comment>
<evidence type="ECO:0000313" key="12">
    <source>
        <dbReference type="EMBL" id="QDS98075.1"/>
    </source>
</evidence>
<comment type="similarity">
    <text evidence="2 9">Belongs to the glycosyl hydrolase 10 (cellulase F) family.</text>
</comment>
<keyword evidence="7 9" id="KW-0326">Glycosidase</keyword>
<evidence type="ECO:0000256" key="4">
    <source>
        <dbReference type="ARBA" id="ARBA00022729"/>
    </source>
</evidence>
<evidence type="ECO:0000256" key="2">
    <source>
        <dbReference type="ARBA" id="ARBA00007495"/>
    </source>
</evidence>
<proteinExistence type="inferred from homology"/>
<evidence type="ECO:0000256" key="6">
    <source>
        <dbReference type="ARBA" id="ARBA00023277"/>
    </source>
</evidence>
<evidence type="ECO:0000256" key="1">
    <source>
        <dbReference type="ARBA" id="ARBA00000681"/>
    </source>
</evidence>
<sequence length="697" mass="74980" precursor="true">MCRWSRCALLLIGSGLLAAASARPASATDIVLSDFNSTGFNYTFSGFSQSIGATSVTLSDPVDDIGGAGLNLSSPLDLSSFADGRIVVDMFTNPGNSGDQFLVELVDSAGITGKWGFDSSSLGTGTPGTLVASTTLANPTSSVGNFQQFDFTNVTKFQVLGTYGSLAPFDMSFDRVLISDTVTAPPAYAGAEPDAPWRAVADARIAANRMDNIQVNVKDALGNTLSGANVSVEMTEHEFGFGSAVVGFRLRDNNPSYATYKQKTAELFNIATLENNLKWPPWDGEWGNLYSQTGAQDAVNWLASNSIDVRGHTMVWPGYDVLPNSIQNLLDQAPLNAAQQTQLRNAVSAHIADVGGAFAGQLSAWDVINEVRVHHDIMDNLPEGDAVMIDWFTQAMAADPAAKLFLNDYGILDSSGATNTANQQLYFDTLEYLQNNGAPIDGVGFQAHFAVDDTTLNNDLTGPEQLWTIFDRFEQLGLDMQITEFDINTTNQQLQADYTRDFLTAVFAHEGMDDFVMWGFWEGAHWRPNAAMFNQDWSIKPNGQAFLDLVYDEWWTDEDLIAADGSINLDGFKGEYEVTIMLNGQEQTVTATLTEGGLVLDVALSLLSADFDGNGDVDAADLATWQGNYATASGAIQPQGDADGNTSINGLDFLTWQTQYGDSAGALSNAVPEPSGLLLGLLVVGAMGRSRRLSTPY</sequence>
<dbReference type="OrthoDB" id="9809277at2"/>
<keyword evidence="6 9" id="KW-0119">Carbohydrate metabolism</keyword>
<feature type="signal peptide" evidence="10">
    <location>
        <begin position="1"/>
        <end position="27"/>
    </location>
</feature>
<keyword evidence="3 12" id="KW-0858">Xylan degradation</keyword>
<evidence type="ECO:0000313" key="13">
    <source>
        <dbReference type="Proteomes" id="UP000319852"/>
    </source>
</evidence>
<keyword evidence="5 9" id="KW-0378">Hydrolase</keyword>
<accession>A0A517MT71</accession>
<dbReference type="Pfam" id="PF00331">
    <property type="entry name" value="Glyco_hydro_10"/>
    <property type="match status" value="1"/>
</dbReference>
<dbReference type="AlphaFoldDB" id="A0A517MT71"/>
<dbReference type="GO" id="GO:0045493">
    <property type="term" value="P:xylan catabolic process"/>
    <property type="evidence" value="ECO:0007669"/>
    <property type="project" value="UniProtKB-KW"/>
</dbReference>
<dbReference type="PROSITE" id="PS00018">
    <property type="entry name" value="EF_HAND_1"/>
    <property type="match status" value="1"/>
</dbReference>
<dbReference type="InterPro" id="IPR018247">
    <property type="entry name" value="EF_Hand_1_Ca_BS"/>
</dbReference>
<dbReference type="GO" id="GO:0031176">
    <property type="term" value="F:endo-1,4-beta-xylanase activity"/>
    <property type="evidence" value="ECO:0007669"/>
    <property type="project" value="UniProtKB-EC"/>
</dbReference>
<feature type="domain" description="GH10" evidence="11">
    <location>
        <begin position="251"/>
        <end position="549"/>
    </location>
</feature>
<dbReference type="PANTHER" id="PTHR31490">
    <property type="entry name" value="GLYCOSYL HYDROLASE"/>
    <property type="match status" value="1"/>
</dbReference>
<feature type="chain" id="PRO_5022078082" description="Beta-xylanase" evidence="10">
    <location>
        <begin position="28"/>
        <end position="697"/>
    </location>
</feature>
<dbReference type="PROSITE" id="PS51760">
    <property type="entry name" value="GH10_2"/>
    <property type="match status" value="1"/>
</dbReference>
<dbReference type="Gene3D" id="3.20.20.80">
    <property type="entry name" value="Glycosidases"/>
    <property type="match status" value="1"/>
</dbReference>
<keyword evidence="4 10" id="KW-0732">Signal</keyword>
<gene>
    <name evidence="12" type="primary">xlnA</name>
    <name evidence="12" type="ORF">HG15A2_13470</name>
</gene>
<keyword evidence="8 9" id="KW-0624">Polysaccharide degradation</keyword>
<keyword evidence="13" id="KW-1185">Reference proteome</keyword>
<dbReference type="RefSeq" id="WP_145058974.1">
    <property type="nucleotide sequence ID" value="NZ_CP036263.1"/>
</dbReference>
<evidence type="ECO:0000256" key="9">
    <source>
        <dbReference type="RuleBase" id="RU361174"/>
    </source>
</evidence>
<dbReference type="SMART" id="SM00633">
    <property type="entry name" value="Glyco_10"/>
    <property type="match status" value="1"/>
</dbReference>